<feature type="binding site" evidence="4">
    <location>
        <position position="107"/>
    </location>
    <ligand>
        <name>substrate</name>
    </ligand>
</feature>
<dbReference type="STRING" id="1469647.BC351_05540"/>
<reference evidence="6" key="1">
    <citation type="submission" date="2016-07" db="EMBL/GenBank/DDBJ databases">
        <authorList>
            <person name="Florea S."/>
            <person name="Webb J.S."/>
            <person name="Jaromczyk J."/>
            <person name="Schardl C.L."/>
        </authorList>
    </citation>
    <scope>NUCLEOTIDE SEQUENCE [LARGE SCALE GENOMIC DNA]</scope>
    <source>
        <strain evidence="6">CY1</strain>
    </source>
</reference>
<keyword evidence="6" id="KW-1185">Reference proteome</keyword>
<evidence type="ECO:0000313" key="5">
    <source>
        <dbReference type="EMBL" id="OPH53339.1"/>
    </source>
</evidence>
<comment type="similarity">
    <text evidence="2">Belongs to the glycosyl hydrolase 88 family.</text>
</comment>
<dbReference type="SUPFAM" id="SSF48208">
    <property type="entry name" value="Six-hairpin glycosidases"/>
    <property type="match status" value="1"/>
</dbReference>
<accession>A0A1V4HG03</accession>
<gene>
    <name evidence="5" type="ORF">BC351_05540</name>
</gene>
<dbReference type="GO" id="GO:0052757">
    <property type="term" value="F:chondroitin hydrolase activity"/>
    <property type="evidence" value="ECO:0007669"/>
    <property type="project" value="TreeGrafter"/>
</dbReference>
<comment type="caution">
    <text evidence="5">The sequence shown here is derived from an EMBL/GenBank/DDBJ whole genome shotgun (WGS) entry which is preliminary data.</text>
</comment>
<feature type="binding site" evidence="4">
    <location>
        <position position="240"/>
    </location>
    <ligand>
        <name>substrate</name>
    </ligand>
</feature>
<feature type="active site" description="Proton donor" evidence="3">
    <location>
        <position position="164"/>
    </location>
</feature>
<evidence type="ECO:0000256" key="4">
    <source>
        <dbReference type="PIRSR" id="PIRSR610905-2"/>
    </source>
</evidence>
<feature type="active site" description="Nucleophile" evidence="3">
    <location>
        <position position="107"/>
    </location>
</feature>
<dbReference type="Proteomes" id="UP000190626">
    <property type="component" value="Unassembled WGS sequence"/>
</dbReference>
<evidence type="ECO:0000256" key="1">
    <source>
        <dbReference type="ARBA" id="ARBA00022801"/>
    </source>
</evidence>
<dbReference type="GO" id="GO:0000272">
    <property type="term" value="P:polysaccharide catabolic process"/>
    <property type="evidence" value="ECO:0007669"/>
    <property type="project" value="TreeGrafter"/>
</dbReference>
<dbReference type="AlphaFoldDB" id="A0A1V4HG03"/>
<dbReference type="EMBL" id="MBTG01000023">
    <property type="protein sequence ID" value="OPH53339.1"/>
    <property type="molecule type" value="Genomic_DNA"/>
</dbReference>
<dbReference type="Gene3D" id="1.50.10.10">
    <property type="match status" value="1"/>
</dbReference>
<protein>
    <submittedName>
        <fullName evidence="5">Glycosyl hydrolase</fullName>
    </submittedName>
</protein>
<dbReference type="PANTHER" id="PTHR36845:SF1">
    <property type="entry name" value="HYDROLASE, PUTATIVE (AFU_ORTHOLOGUE AFUA_7G05090)-RELATED"/>
    <property type="match status" value="1"/>
</dbReference>
<keyword evidence="1 5" id="KW-0378">Hydrolase</keyword>
<evidence type="ECO:0000313" key="6">
    <source>
        <dbReference type="Proteomes" id="UP000190626"/>
    </source>
</evidence>
<sequence length="386" mass="43947">MRMNNKELSKRLQEGTWQEIMPSLWEAMQAKVDQMIIQIGDKSPHVAPPDTGKYDDMRHDWWTAGFWPGILWIMYDLTGKPHYREKAWSWDERFEQKSVQDNNFHHDVGFQYLPTAVVKYKLTGDQAGRRRGLAAANFLAGRYNMAGKFLRAWNQDKTGWSIVDSSMNLSLLFWAAEEIKDPRFDMIARAHADTVVEHFIRPDGSVNHIVSFDPYTGEVIESLGGQGAGPDSSWSRGAAWALHGMANTYRYTQDKKYLHAAQRVAHYFLAMLPEDSVPHWDFRAAESLVDEPRDTSAGSCAASGLLELADALPPVQGRPYREAAERIMLGLTRHYGVWDKPDYEAILTCGTGNKPADSNIDVSLIYGDYYYVETLAKLLGWKNRIF</sequence>
<dbReference type="InterPro" id="IPR010905">
    <property type="entry name" value="Glyco_hydro_88"/>
</dbReference>
<dbReference type="InterPro" id="IPR052369">
    <property type="entry name" value="UG_Glycosaminoglycan_Hydrolase"/>
</dbReference>
<proteinExistence type="inferred from homology"/>
<dbReference type="InterPro" id="IPR012341">
    <property type="entry name" value="6hp_glycosidase-like_sf"/>
</dbReference>
<organism evidence="5 6">
    <name type="scientific">Paenibacillus ferrarius</name>
    <dbReference type="NCBI Taxonomy" id="1469647"/>
    <lineage>
        <taxon>Bacteria</taxon>
        <taxon>Bacillati</taxon>
        <taxon>Bacillota</taxon>
        <taxon>Bacilli</taxon>
        <taxon>Bacillales</taxon>
        <taxon>Paenibacillaceae</taxon>
        <taxon>Paenibacillus</taxon>
    </lineage>
</organism>
<dbReference type="Pfam" id="PF07470">
    <property type="entry name" value="Glyco_hydro_88"/>
    <property type="match status" value="1"/>
</dbReference>
<dbReference type="InterPro" id="IPR008928">
    <property type="entry name" value="6-hairpin_glycosidase_sf"/>
</dbReference>
<dbReference type="PANTHER" id="PTHR36845">
    <property type="entry name" value="HYDROLASE, PUTATIVE (AFU_ORTHOLOGUE AFUA_7G05090)-RELATED"/>
    <property type="match status" value="1"/>
</dbReference>
<evidence type="ECO:0000256" key="2">
    <source>
        <dbReference type="ARBA" id="ARBA00038358"/>
    </source>
</evidence>
<feature type="binding site" evidence="4">
    <location>
        <position position="236"/>
    </location>
    <ligand>
        <name>substrate</name>
    </ligand>
</feature>
<evidence type="ECO:0000256" key="3">
    <source>
        <dbReference type="PIRSR" id="PIRSR610905-1"/>
    </source>
</evidence>
<feature type="binding site" evidence="4">
    <location>
        <position position="164"/>
    </location>
    <ligand>
        <name>substrate</name>
    </ligand>
</feature>
<name>A0A1V4HG03_9BACL</name>